<evidence type="ECO:0000259" key="2">
    <source>
        <dbReference type="Pfam" id="PF04069"/>
    </source>
</evidence>
<keyword evidence="1" id="KW-0732">Signal</keyword>
<comment type="caution">
    <text evidence="3">The sequence shown here is derived from an EMBL/GenBank/DDBJ whole genome shotgun (WGS) entry which is preliminary data.</text>
</comment>
<organism evidence="3 4">
    <name type="scientific">Advenella faeciporci</name>
    <dbReference type="NCBI Taxonomy" id="797535"/>
    <lineage>
        <taxon>Bacteria</taxon>
        <taxon>Pseudomonadati</taxon>
        <taxon>Pseudomonadota</taxon>
        <taxon>Betaproteobacteria</taxon>
        <taxon>Burkholderiales</taxon>
        <taxon>Alcaligenaceae</taxon>
    </lineage>
</organism>
<dbReference type="RefSeq" id="WP_373297765.1">
    <property type="nucleotide sequence ID" value="NZ_BAABFY010000056.1"/>
</dbReference>
<reference evidence="3" key="1">
    <citation type="journal article" date="2014" name="Int. J. Syst. Evol. Microbiol.">
        <title>Complete genome sequence of Corynebacterium casei LMG S-19264T (=DSM 44701T), isolated from a smear-ripened cheese.</title>
        <authorList>
            <consortium name="US DOE Joint Genome Institute (JGI-PGF)"/>
            <person name="Walter F."/>
            <person name="Albersmeier A."/>
            <person name="Kalinowski J."/>
            <person name="Ruckert C."/>
        </authorList>
    </citation>
    <scope>NUCLEOTIDE SEQUENCE</scope>
    <source>
        <strain evidence="3">KCTC 23732</strain>
    </source>
</reference>
<dbReference type="GO" id="GO:0043190">
    <property type="term" value="C:ATP-binding cassette (ABC) transporter complex"/>
    <property type="evidence" value="ECO:0007669"/>
    <property type="project" value="InterPro"/>
</dbReference>
<dbReference type="Gene3D" id="3.40.190.100">
    <property type="entry name" value="Glycine betaine-binding periplasmic protein, domain 2"/>
    <property type="match status" value="1"/>
</dbReference>
<name>A0A918MXU1_9BURK</name>
<dbReference type="Gene3D" id="3.10.105.10">
    <property type="entry name" value="Dipeptide-binding Protein, Domain 3"/>
    <property type="match status" value="1"/>
</dbReference>
<dbReference type="GO" id="GO:0022857">
    <property type="term" value="F:transmembrane transporter activity"/>
    <property type="evidence" value="ECO:0007669"/>
    <property type="project" value="InterPro"/>
</dbReference>
<evidence type="ECO:0000256" key="1">
    <source>
        <dbReference type="SAM" id="SignalP"/>
    </source>
</evidence>
<keyword evidence="4" id="KW-1185">Reference proteome</keyword>
<dbReference type="Proteomes" id="UP000608345">
    <property type="component" value="Unassembled WGS sequence"/>
</dbReference>
<evidence type="ECO:0000313" key="4">
    <source>
        <dbReference type="Proteomes" id="UP000608345"/>
    </source>
</evidence>
<dbReference type="EMBL" id="BMYS01000004">
    <property type="protein sequence ID" value="GGW81299.1"/>
    <property type="molecule type" value="Genomic_DNA"/>
</dbReference>
<proteinExistence type="predicted"/>
<feature type="domain" description="ABC-type glycine betaine transport system substrate-binding" evidence="2">
    <location>
        <begin position="37"/>
        <end position="313"/>
    </location>
</feature>
<sequence>MLKPTKLISATIFSMATLGLAQSAQAADTPQCEVNRPINIGGMTWESNLILAELESYILQKGYGCKTDILPTETLSAIAALERGDLDIKPEIWLNSERDPWEKAVATGKVKAIGSLFTGGEAWYIPKYTAEKYPDIKTPADLLKYKDKFKDPEDPSKGRIFGCPAGWSCEVVTNNLHKALKLQDDFNMYSPGTGAAQKAALMSAYKRKQDIAFYYWYPTPLVGSLELVELELPEHDEKTFACLTAIDCENPQPSAYPTTPVYTGINVEFSKQAPKLAEFLTKITLPVDVLDAALARMEETGDEASDIATWILKSHANTWTQWVPEDVAKRVQASL</sequence>
<accession>A0A918MXU1</accession>
<protein>
    <submittedName>
        <fullName evidence="3">Periplasmic substrate-binding protein</fullName>
    </submittedName>
</protein>
<feature type="chain" id="PRO_5037552704" evidence="1">
    <location>
        <begin position="27"/>
        <end position="335"/>
    </location>
</feature>
<dbReference type="AlphaFoldDB" id="A0A918MXU1"/>
<reference evidence="3" key="2">
    <citation type="submission" date="2020-09" db="EMBL/GenBank/DDBJ databases">
        <authorList>
            <person name="Sun Q."/>
            <person name="Kim S."/>
        </authorList>
    </citation>
    <scope>NUCLEOTIDE SEQUENCE</scope>
    <source>
        <strain evidence="3">KCTC 23732</strain>
    </source>
</reference>
<dbReference type="InterPro" id="IPR007210">
    <property type="entry name" value="ABC_Gly_betaine_transp_sub-bd"/>
</dbReference>
<dbReference type="SUPFAM" id="SSF53850">
    <property type="entry name" value="Periplasmic binding protein-like II"/>
    <property type="match status" value="1"/>
</dbReference>
<dbReference type="Pfam" id="PF04069">
    <property type="entry name" value="OpuAC"/>
    <property type="match status" value="1"/>
</dbReference>
<gene>
    <name evidence="3" type="ORF">GCM10011450_08940</name>
</gene>
<evidence type="ECO:0000313" key="3">
    <source>
        <dbReference type="EMBL" id="GGW81299.1"/>
    </source>
</evidence>
<feature type="signal peptide" evidence="1">
    <location>
        <begin position="1"/>
        <end position="26"/>
    </location>
</feature>